<keyword evidence="1" id="KW-0472">Membrane</keyword>
<keyword evidence="1" id="KW-0812">Transmembrane</keyword>
<evidence type="ECO:0000259" key="3">
    <source>
        <dbReference type="Pfam" id="PF00892"/>
    </source>
</evidence>
<feature type="transmembrane region" description="Helical" evidence="1">
    <location>
        <begin position="143"/>
        <end position="160"/>
    </location>
</feature>
<feature type="transmembrane region" description="Helical" evidence="1">
    <location>
        <begin position="167"/>
        <end position="188"/>
    </location>
</feature>
<protein>
    <submittedName>
        <fullName evidence="4">EamA family transporter</fullName>
    </submittedName>
</protein>
<feature type="transmembrane region" description="Helical" evidence="1">
    <location>
        <begin position="36"/>
        <end position="54"/>
    </location>
</feature>
<dbReference type="SUPFAM" id="SSF103481">
    <property type="entry name" value="Multidrug resistance efflux transporter EmrE"/>
    <property type="match status" value="2"/>
</dbReference>
<feature type="transmembrane region" description="Helical" evidence="1">
    <location>
        <begin position="117"/>
        <end position="137"/>
    </location>
</feature>
<feature type="transmembrane region" description="Helical" evidence="1">
    <location>
        <begin position="200"/>
        <end position="218"/>
    </location>
</feature>
<proteinExistence type="predicted"/>
<evidence type="ECO:0000256" key="1">
    <source>
        <dbReference type="SAM" id="Phobius"/>
    </source>
</evidence>
<organism evidence="4 5">
    <name type="scientific">Vibrio diazotrophicus</name>
    <dbReference type="NCBI Taxonomy" id="685"/>
    <lineage>
        <taxon>Bacteria</taxon>
        <taxon>Pseudomonadati</taxon>
        <taxon>Pseudomonadota</taxon>
        <taxon>Gammaproteobacteria</taxon>
        <taxon>Vibrionales</taxon>
        <taxon>Vibrionaceae</taxon>
        <taxon>Vibrio</taxon>
    </lineage>
</organism>
<dbReference type="GO" id="GO:0016020">
    <property type="term" value="C:membrane"/>
    <property type="evidence" value="ECO:0007669"/>
    <property type="project" value="InterPro"/>
</dbReference>
<feature type="chain" id="PRO_5014471410" evidence="2">
    <location>
        <begin position="27"/>
        <end position="283"/>
    </location>
</feature>
<feature type="transmembrane region" description="Helical" evidence="1">
    <location>
        <begin position="90"/>
        <end position="110"/>
    </location>
</feature>
<dbReference type="OrthoDB" id="9815120at2"/>
<dbReference type="InterPro" id="IPR000620">
    <property type="entry name" value="EamA_dom"/>
</dbReference>
<dbReference type="Pfam" id="PF00892">
    <property type="entry name" value="EamA"/>
    <property type="match status" value="1"/>
</dbReference>
<gene>
    <name evidence="4" type="ORF">C1N32_21245</name>
</gene>
<sequence>MQPIPRLSMTAAFASLLSLQVGAAFAKTIFPLVGPEGVAALRIGITALILGLMIRPWTLKIERSSWPNVLMYGSMIGLMNILIYRAFHHIPVGIAISIEVLGPLGVSLLSTKRKSDIVWIGFALFGVMLLPYGHSSFSLDEIGVLYAVLAAVSWGIYISYASKIAHLGARGVSIGMGVAAFLGVPIGVAQVGLELFKPEVLALGLAVAILSSTLPFLLDVYALKNLPKSIFGVLMSASPAVSAIAGWFILEEQLSSVQWTGIFAISIACIGASLPAYVSVKPA</sequence>
<feature type="transmembrane region" description="Helical" evidence="1">
    <location>
        <begin position="230"/>
        <end position="250"/>
    </location>
</feature>
<reference evidence="4 5" key="1">
    <citation type="submission" date="2018-01" db="EMBL/GenBank/DDBJ databases">
        <title>Draft genome sequences of six Vibrio diazotrophicus strains isolated from deep-sea sediments of the Baltic Sea.</title>
        <authorList>
            <person name="Castillo D."/>
            <person name="Vandieken V."/>
            <person name="Chiang O."/>
            <person name="Middelboe M."/>
        </authorList>
    </citation>
    <scope>NUCLEOTIDE SEQUENCE [LARGE SCALE GENOMIC DNA]</scope>
    <source>
        <strain evidence="4 5">60.27F</strain>
    </source>
</reference>
<feature type="transmembrane region" description="Helical" evidence="1">
    <location>
        <begin position="256"/>
        <end position="278"/>
    </location>
</feature>
<dbReference type="RefSeq" id="WP_102955344.1">
    <property type="nucleotide sequence ID" value="NZ_POSI01000023.1"/>
</dbReference>
<dbReference type="EMBL" id="POSK01000028">
    <property type="protein sequence ID" value="PNI00732.1"/>
    <property type="molecule type" value="Genomic_DNA"/>
</dbReference>
<evidence type="ECO:0000313" key="4">
    <source>
        <dbReference type="EMBL" id="PNI00732.1"/>
    </source>
</evidence>
<accession>A0A2J8HR34</accession>
<evidence type="ECO:0000313" key="5">
    <source>
        <dbReference type="Proteomes" id="UP000236449"/>
    </source>
</evidence>
<feature type="domain" description="EamA" evidence="3">
    <location>
        <begin position="142"/>
        <end position="272"/>
    </location>
</feature>
<dbReference type="AlphaFoldDB" id="A0A2J8HR34"/>
<name>A0A2J8HR34_VIBDI</name>
<dbReference type="Proteomes" id="UP000236449">
    <property type="component" value="Unassembled WGS sequence"/>
</dbReference>
<keyword evidence="2" id="KW-0732">Signal</keyword>
<comment type="caution">
    <text evidence="4">The sequence shown here is derived from an EMBL/GenBank/DDBJ whole genome shotgun (WGS) entry which is preliminary data.</text>
</comment>
<feature type="transmembrane region" description="Helical" evidence="1">
    <location>
        <begin position="66"/>
        <end position="84"/>
    </location>
</feature>
<feature type="signal peptide" evidence="2">
    <location>
        <begin position="1"/>
        <end position="26"/>
    </location>
</feature>
<dbReference type="InterPro" id="IPR037185">
    <property type="entry name" value="EmrE-like"/>
</dbReference>
<evidence type="ECO:0000256" key="2">
    <source>
        <dbReference type="SAM" id="SignalP"/>
    </source>
</evidence>
<keyword evidence="1" id="KW-1133">Transmembrane helix</keyword>